<name>A0ABX0NI84_9BURK</name>
<organism evidence="1 2">
    <name type="scientific">Massilia frigida</name>
    <dbReference type="NCBI Taxonomy" id="2609281"/>
    <lineage>
        <taxon>Bacteria</taxon>
        <taxon>Pseudomonadati</taxon>
        <taxon>Pseudomonadota</taxon>
        <taxon>Betaproteobacteria</taxon>
        <taxon>Burkholderiales</taxon>
        <taxon>Oxalobacteraceae</taxon>
        <taxon>Telluria group</taxon>
        <taxon>Massilia</taxon>
    </lineage>
</organism>
<comment type="caution">
    <text evidence="1">The sequence shown here is derived from an EMBL/GenBank/DDBJ whole genome shotgun (WGS) entry which is preliminary data.</text>
</comment>
<dbReference type="EMBL" id="WHJG01000015">
    <property type="protein sequence ID" value="NHZ80800.1"/>
    <property type="molecule type" value="Genomic_DNA"/>
</dbReference>
<evidence type="ECO:0008006" key="3">
    <source>
        <dbReference type="Google" id="ProtNLM"/>
    </source>
</evidence>
<dbReference type="Proteomes" id="UP000621455">
    <property type="component" value="Unassembled WGS sequence"/>
</dbReference>
<dbReference type="RefSeq" id="WP_167088137.1">
    <property type="nucleotide sequence ID" value="NZ_WHJG01000015.1"/>
</dbReference>
<sequence length="889" mass="95688">MACNPLITDAFDFPRRASNRPGLARIAYRIGRYPDFVEAMMRNIDAAPELAAWTHRDPDDPGIALLQGAAILGDILAFYQEHYANEAFLRTAAWRESVAELVRLTGYRLAPGIGGRATLAIEARGSLPVTIHKGFPVKAELKDLPVPADFQTDAELIAWPHLGRFNLYRARRYPPRLGVGATSFDVAGIDGAADSASLAAFELKAGERLLLLPPEPAWTSVAGAIEDTQAPQVVKVKNVTRLLGRVIVEIEGALQSEWNQPVRAYRINRSFRHFGHNAPPKTVATIKDNSGKITGSSESDTAFYRHVDAGHDCVASSASTALTPVSIPLDTEVGDLHEGMRVVVQVRLRLNTVKFVALSVVRTVVAQRGQSIGFGNLHAASTLLTLDQPLIKYVRSPSSGTLQADVRDYRIFEVTSAPLALQPVSSPEASGFADGTDALAFYGKAVEAQALAGRRLWLSRDDDAVELVCNNQLADFAAATPDVARMWLLSFNRAPAPFVHADFDEAAPTVTVFGNLVDASQGKVERDAVLGNGDQRQRWQTFALPKAPLTYFLSAATFPPHAPALEIWVNARLWRRVDAFYGHGPADTIYIVREDGDDRSFVQFGDGETGARLPSGLNNVVAQYRSGSGAHGPIKPGATPTASERPPGFDKLSLAGIVSGGAAPEDAEKAREAAPGKVQSLGRLVSIADYETETLAVPGVVAASAAWDLADGVPAVILRVLLAAGRETEFEAVRKALVHAQRCRGPDRFALVIEQAWLRYAFVDVVYARDPRYRQADIEADIFRQLGLSGVGADERKGMFGLHARRLGQPEYASGIEGRLQNVAGVVWCKVSALGLFGTTLTDPAAQPLPAAPRTNAAVLPCAPRELLQLAKQHLSISCVDEPSAGECA</sequence>
<accession>A0ABX0NI84</accession>
<evidence type="ECO:0000313" key="2">
    <source>
        <dbReference type="Proteomes" id="UP000621455"/>
    </source>
</evidence>
<keyword evidence="2" id="KW-1185">Reference proteome</keyword>
<evidence type="ECO:0000313" key="1">
    <source>
        <dbReference type="EMBL" id="NHZ80800.1"/>
    </source>
</evidence>
<gene>
    <name evidence="1" type="ORF">F2P44_16185</name>
</gene>
<reference evidence="1 2" key="1">
    <citation type="submission" date="2019-10" db="EMBL/GenBank/DDBJ databases">
        <title>Taxonomy of Antarctic Massilia spp.: description of Massilia rubra sp. nov., Massilia aquatica sp. nov., Massilia mucilaginosa sp. nov., Massilia frigida sp. nov. isolated from streams, lakes and regoliths.</title>
        <authorList>
            <person name="Holochova P."/>
            <person name="Sedlacek I."/>
            <person name="Kralova S."/>
            <person name="Maslanova I."/>
            <person name="Busse H.-J."/>
            <person name="Stankova E."/>
            <person name="Vrbovska V."/>
            <person name="Kovarovic V."/>
            <person name="Bartak M."/>
            <person name="Svec P."/>
            <person name="Pantucek R."/>
        </authorList>
    </citation>
    <scope>NUCLEOTIDE SEQUENCE [LARGE SCALE GENOMIC DNA]</scope>
    <source>
        <strain evidence="1 2">CCM 8695</strain>
    </source>
</reference>
<protein>
    <recommendedName>
        <fullName evidence="3">Baseplate assembly protein</fullName>
    </recommendedName>
</protein>
<proteinExistence type="predicted"/>